<proteinExistence type="predicted"/>
<gene>
    <name evidence="1" type="ORF">GTA08_BOTSDO04249</name>
</gene>
<evidence type="ECO:0000313" key="1">
    <source>
        <dbReference type="EMBL" id="KAF4308825.1"/>
    </source>
</evidence>
<evidence type="ECO:0000313" key="2">
    <source>
        <dbReference type="Proteomes" id="UP000572817"/>
    </source>
</evidence>
<keyword evidence="2" id="KW-1185">Reference proteome</keyword>
<reference evidence="1" key="1">
    <citation type="submission" date="2020-04" db="EMBL/GenBank/DDBJ databases">
        <title>Genome Assembly and Annotation of Botryosphaeria dothidea sdau 11-99, a Latent Pathogen of Apple Fruit Ring Rot in China.</title>
        <authorList>
            <person name="Yu C."/>
            <person name="Diao Y."/>
            <person name="Lu Q."/>
            <person name="Zhao J."/>
            <person name="Cui S."/>
            <person name="Peng C."/>
            <person name="He B."/>
            <person name="Liu H."/>
        </authorList>
    </citation>
    <scope>NUCLEOTIDE SEQUENCE [LARGE SCALE GENOMIC DNA]</scope>
    <source>
        <strain evidence="1">Sdau11-99</strain>
    </source>
</reference>
<dbReference type="AlphaFoldDB" id="A0A8H4IWD6"/>
<dbReference type="EMBL" id="WWBZ02000022">
    <property type="protein sequence ID" value="KAF4308825.1"/>
    <property type="molecule type" value="Genomic_DNA"/>
</dbReference>
<name>A0A8H4IWD6_9PEZI</name>
<accession>A0A8H4IWD6</accession>
<dbReference type="Proteomes" id="UP000572817">
    <property type="component" value="Unassembled WGS sequence"/>
</dbReference>
<organism evidence="1 2">
    <name type="scientific">Botryosphaeria dothidea</name>
    <dbReference type="NCBI Taxonomy" id="55169"/>
    <lineage>
        <taxon>Eukaryota</taxon>
        <taxon>Fungi</taxon>
        <taxon>Dikarya</taxon>
        <taxon>Ascomycota</taxon>
        <taxon>Pezizomycotina</taxon>
        <taxon>Dothideomycetes</taxon>
        <taxon>Dothideomycetes incertae sedis</taxon>
        <taxon>Botryosphaeriales</taxon>
        <taxon>Botryosphaeriaceae</taxon>
        <taxon>Botryosphaeria</taxon>
    </lineage>
</organism>
<protein>
    <submittedName>
        <fullName evidence="1">Uncharacterized protein</fullName>
    </submittedName>
</protein>
<sequence>MNIHDLDVVDLLNEYLDGRTVEIGGEEVEFKPRGVAGLRKMIKEEGIVPWREGIWSREFAEDARHLEREMLRETRP</sequence>
<comment type="caution">
    <text evidence="1">The sequence shown here is derived from an EMBL/GenBank/DDBJ whole genome shotgun (WGS) entry which is preliminary data.</text>
</comment>